<evidence type="ECO:0000313" key="4">
    <source>
        <dbReference type="EMBL" id="OQR89997.1"/>
    </source>
</evidence>
<keyword evidence="1" id="KW-0732">Signal</keyword>
<proteinExistence type="predicted"/>
<keyword evidence="5" id="KW-1185">Reference proteome</keyword>
<dbReference type="OrthoDB" id="10532546at2759"/>
<protein>
    <submittedName>
        <fullName evidence="3">Secreted protein</fullName>
    </submittedName>
</protein>
<evidence type="ECO:0000313" key="3">
    <source>
        <dbReference type="EMBL" id="AIG56024.1"/>
    </source>
</evidence>
<reference evidence="3 5" key="1">
    <citation type="journal article" date="2014" name="Genome Biol. Evol.">
        <title>The secreted proteins of Achlya hypogyna and Thraustotheca clavata identify the ancestral oomycete secretome and reveal gene acquisitions by horizontal gene transfer.</title>
        <authorList>
            <person name="Misner I."/>
            <person name="Blouin N."/>
            <person name="Leonard G."/>
            <person name="Richards T.A."/>
            <person name="Lane C.E."/>
        </authorList>
    </citation>
    <scope>NUCLEOTIDE SEQUENCE</scope>
    <source>
        <strain evidence="3 5">ATCC 48635</strain>
    </source>
</reference>
<sequence>MQLWLPLLAASALALETTPNANATEAATIEEFPPSQWGIQRATEREGRPGTIIVTRHDAWLTMWGSGTVTTDRKMDAGNRAWTVFPSHLNDGNDMIQSMQTGQCLDAYWDNGAGRPLVHGWSCDRANNNQYWSYSSWSTTTMIKHKKWGGWCLAGEADKGHPWMEQCNYDDERQTWNFVS</sequence>
<dbReference type="PROSITE" id="PS50231">
    <property type="entry name" value="RICIN_B_LECTIN"/>
    <property type="match status" value="1"/>
</dbReference>
<feature type="signal peptide" evidence="1">
    <location>
        <begin position="1"/>
        <end position="23"/>
    </location>
</feature>
<evidence type="ECO:0000313" key="5">
    <source>
        <dbReference type="Proteomes" id="UP000243579"/>
    </source>
</evidence>
<name>A0A0A7CNP4_ACHHY</name>
<dbReference type="Gene3D" id="2.80.10.50">
    <property type="match status" value="1"/>
</dbReference>
<gene>
    <name evidence="4" type="ORF">ACHHYP_05886</name>
</gene>
<dbReference type="SUPFAM" id="SSF50370">
    <property type="entry name" value="Ricin B-like lectins"/>
    <property type="match status" value="1"/>
</dbReference>
<dbReference type="AlphaFoldDB" id="A0A0A7CNP4"/>
<dbReference type="Pfam" id="PF00652">
    <property type="entry name" value="Ricin_B_lectin"/>
    <property type="match status" value="1"/>
</dbReference>
<evidence type="ECO:0000259" key="2">
    <source>
        <dbReference type="Pfam" id="PF00652"/>
    </source>
</evidence>
<accession>A0A0A7CNP4</accession>
<dbReference type="EMBL" id="KM038563">
    <property type="protein sequence ID" value="AIG56024.1"/>
    <property type="molecule type" value="Genomic_DNA"/>
</dbReference>
<dbReference type="InterPro" id="IPR035992">
    <property type="entry name" value="Ricin_B-like_lectins"/>
</dbReference>
<dbReference type="EMBL" id="JNBR01000693">
    <property type="protein sequence ID" value="OQR89997.1"/>
    <property type="molecule type" value="Genomic_DNA"/>
</dbReference>
<dbReference type="InterPro" id="IPR000772">
    <property type="entry name" value="Ricin_B_lectin"/>
</dbReference>
<evidence type="ECO:0000256" key="1">
    <source>
        <dbReference type="SAM" id="SignalP"/>
    </source>
</evidence>
<dbReference type="Proteomes" id="UP000243579">
    <property type="component" value="Unassembled WGS sequence"/>
</dbReference>
<organism evidence="3">
    <name type="scientific">Achlya hypogyna</name>
    <name type="common">Oomycete</name>
    <name type="synonym">Protoachlya hypogyna</name>
    <dbReference type="NCBI Taxonomy" id="1202772"/>
    <lineage>
        <taxon>Eukaryota</taxon>
        <taxon>Sar</taxon>
        <taxon>Stramenopiles</taxon>
        <taxon>Oomycota</taxon>
        <taxon>Saprolegniomycetes</taxon>
        <taxon>Saprolegniales</taxon>
        <taxon>Achlyaceae</taxon>
        <taxon>Achlya</taxon>
    </lineage>
</organism>
<feature type="domain" description="Ricin B lectin" evidence="2">
    <location>
        <begin position="95"/>
        <end position="178"/>
    </location>
</feature>
<feature type="chain" id="PRO_5002027440" evidence="1">
    <location>
        <begin position="24"/>
        <end position="180"/>
    </location>
</feature>